<name>A0AA38M1L1_9CUCU</name>
<evidence type="ECO:0000256" key="2">
    <source>
        <dbReference type="RuleBase" id="RU363116"/>
    </source>
</evidence>
<dbReference type="InterPro" id="IPR025659">
    <property type="entry name" value="Tubby-like_C"/>
</dbReference>
<dbReference type="PANTHER" id="PTHR23248:SF9">
    <property type="entry name" value="PHOSPHOLIPID SCRAMBLASE"/>
    <property type="match status" value="1"/>
</dbReference>
<comment type="similarity">
    <text evidence="1 2">Belongs to the phospholipid scramblase family.</text>
</comment>
<evidence type="ECO:0000313" key="4">
    <source>
        <dbReference type="Proteomes" id="UP001168821"/>
    </source>
</evidence>
<dbReference type="SUPFAM" id="SSF54518">
    <property type="entry name" value="Tubby C-terminal domain-like"/>
    <property type="match status" value="1"/>
</dbReference>
<sequence length="284" mass="32063">MSLSDDQLPGVHVSNSNDTFPLIPTQGNVEEIQIQNFETVPNVPEAIVIQPTSAPEGYWTDQPPLYNCPPGLEYLATIDQLLIHQKVELLEIITGFETNNKYTIKNILGQKVYYAIEDNDCCTRNCCGPLRPFDMKIFDNFRNEVIHLYRPFACQGCCFPCCMQTIEISSPPGTVIGTVEEEWKCIGWKFAVKNEFKETVLRINGPCCPISCFSDVNFYITSADGETNLGKITKQWTGLVREMFTDADNFGITFPIDLDIKTKALLLGACFLIDFMFFERASNN</sequence>
<protein>
    <recommendedName>
        <fullName evidence="2">Phospholipid scramblase</fullName>
    </recommendedName>
</protein>
<dbReference type="Proteomes" id="UP001168821">
    <property type="component" value="Unassembled WGS sequence"/>
</dbReference>
<accession>A0AA38M1L1</accession>
<organism evidence="3 4">
    <name type="scientific">Zophobas morio</name>
    <dbReference type="NCBI Taxonomy" id="2755281"/>
    <lineage>
        <taxon>Eukaryota</taxon>
        <taxon>Metazoa</taxon>
        <taxon>Ecdysozoa</taxon>
        <taxon>Arthropoda</taxon>
        <taxon>Hexapoda</taxon>
        <taxon>Insecta</taxon>
        <taxon>Pterygota</taxon>
        <taxon>Neoptera</taxon>
        <taxon>Endopterygota</taxon>
        <taxon>Coleoptera</taxon>
        <taxon>Polyphaga</taxon>
        <taxon>Cucujiformia</taxon>
        <taxon>Tenebrionidae</taxon>
        <taxon>Zophobas</taxon>
    </lineage>
</organism>
<comment type="function">
    <text evidence="2">May mediate accelerated ATP-independent bidirectional transbilayer migration of phospholipids upon binding calcium ions that results in a loss of phospholipid asymmetry in the plasma membrane.</text>
</comment>
<dbReference type="EMBL" id="JALNTZ010000010">
    <property type="protein sequence ID" value="KAJ3639639.1"/>
    <property type="molecule type" value="Genomic_DNA"/>
</dbReference>
<dbReference type="AlphaFoldDB" id="A0AA38M1L1"/>
<evidence type="ECO:0000256" key="1">
    <source>
        <dbReference type="ARBA" id="ARBA00005350"/>
    </source>
</evidence>
<dbReference type="PANTHER" id="PTHR23248">
    <property type="entry name" value="PHOSPHOLIPID SCRAMBLASE-RELATED"/>
    <property type="match status" value="1"/>
</dbReference>
<keyword evidence="2" id="KW-0564">Palmitate</keyword>
<keyword evidence="2" id="KW-0106">Calcium</keyword>
<dbReference type="InterPro" id="IPR005552">
    <property type="entry name" value="Scramblase"/>
</dbReference>
<dbReference type="GO" id="GO:0005886">
    <property type="term" value="C:plasma membrane"/>
    <property type="evidence" value="ECO:0007669"/>
    <property type="project" value="TreeGrafter"/>
</dbReference>
<evidence type="ECO:0000313" key="3">
    <source>
        <dbReference type="EMBL" id="KAJ3639639.1"/>
    </source>
</evidence>
<keyword evidence="2" id="KW-0449">Lipoprotein</keyword>
<dbReference type="GO" id="GO:0017128">
    <property type="term" value="F:phospholipid scramblase activity"/>
    <property type="evidence" value="ECO:0007669"/>
    <property type="project" value="InterPro"/>
</dbReference>
<gene>
    <name evidence="3" type="ORF">Zmor_002984</name>
</gene>
<reference evidence="3" key="1">
    <citation type="journal article" date="2023" name="G3 (Bethesda)">
        <title>Whole genome assemblies of Zophobas morio and Tenebrio molitor.</title>
        <authorList>
            <person name="Kaur S."/>
            <person name="Stinson S.A."/>
            <person name="diCenzo G.C."/>
        </authorList>
    </citation>
    <scope>NUCLEOTIDE SEQUENCE</scope>
    <source>
        <strain evidence="3">QUZm001</strain>
    </source>
</reference>
<proteinExistence type="inferred from homology"/>
<comment type="caution">
    <text evidence="3">The sequence shown here is derived from an EMBL/GenBank/DDBJ whole genome shotgun (WGS) entry which is preliminary data.</text>
</comment>
<dbReference type="Pfam" id="PF03803">
    <property type="entry name" value="Scramblase"/>
    <property type="match status" value="1"/>
</dbReference>
<comment type="cofactor">
    <cofactor evidence="2">
        <name>Ca(2+)</name>
        <dbReference type="ChEBI" id="CHEBI:29108"/>
    </cofactor>
</comment>
<keyword evidence="4" id="KW-1185">Reference proteome</keyword>